<organism evidence="1 2">
    <name type="scientific">Debaryomyces hansenii (strain ATCC 36239 / CBS 767 / BCRC 21394 / JCM 1990 / NBRC 0083 / IGC 2968)</name>
    <name type="common">Yeast</name>
    <name type="synonym">Torulaspora hansenii</name>
    <dbReference type="NCBI Taxonomy" id="284592"/>
    <lineage>
        <taxon>Eukaryota</taxon>
        <taxon>Fungi</taxon>
        <taxon>Dikarya</taxon>
        <taxon>Ascomycota</taxon>
        <taxon>Saccharomycotina</taxon>
        <taxon>Pichiomycetes</taxon>
        <taxon>Debaryomycetaceae</taxon>
        <taxon>Debaryomyces</taxon>
    </lineage>
</organism>
<keyword evidence="2" id="KW-1185">Reference proteome</keyword>
<dbReference type="VEuPathDB" id="FungiDB:DEHA2A14498g"/>
<evidence type="ECO:0000313" key="2">
    <source>
        <dbReference type="Proteomes" id="UP000000599"/>
    </source>
</evidence>
<sequence length="68" mass="8197">MVQYPHNYILNYYFCNIFHCHFYIWNIWNIGDRIYFGAQYLQVAQFPKSFTPLPSFTTFQIDVPPLGP</sequence>
<dbReference type="EMBL" id="CR382133">
    <property type="protein sequence ID" value="CAR65416.1"/>
    <property type="molecule type" value="Genomic_DNA"/>
</dbReference>
<accession>B5RSN1</accession>
<dbReference type="Proteomes" id="UP000000599">
    <property type="component" value="Chromosome A"/>
</dbReference>
<protein>
    <submittedName>
        <fullName evidence="1">DEHA2A14498p</fullName>
    </submittedName>
</protein>
<dbReference type="AlphaFoldDB" id="B5RSN1"/>
<name>B5RSN1_DEBHA</name>
<dbReference type="HOGENOM" id="CLU_2793930_0_0_1"/>
<reference evidence="1 2" key="1">
    <citation type="journal article" date="2004" name="Nature">
        <title>Genome evolution in yeasts.</title>
        <authorList>
            <consortium name="Genolevures"/>
            <person name="Dujon B."/>
            <person name="Sherman D."/>
            <person name="Fischer G."/>
            <person name="Durrens P."/>
            <person name="Casaregola S."/>
            <person name="Lafontaine I."/>
            <person name="de Montigny J."/>
            <person name="Marck C."/>
            <person name="Neuveglise C."/>
            <person name="Talla E."/>
            <person name="Goffard N."/>
            <person name="Frangeul L."/>
            <person name="Aigle M."/>
            <person name="Anthouard V."/>
            <person name="Babour A."/>
            <person name="Barbe V."/>
            <person name="Barnay S."/>
            <person name="Blanchin S."/>
            <person name="Beckerich J.M."/>
            <person name="Beyne E."/>
            <person name="Bleykasten C."/>
            <person name="Boisrame A."/>
            <person name="Boyer J."/>
            <person name="Cattolico L."/>
            <person name="Confanioleri F."/>
            <person name="de Daruvar A."/>
            <person name="Despons L."/>
            <person name="Fabre E."/>
            <person name="Fairhead C."/>
            <person name="Ferry-Dumazet H."/>
            <person name="Groppi A."/>
            <person name="Hantraye F."/>
            <person name="Hennequin C."/>
            <person name="Jauniaux N."/>
            <person name="Joyet P."/>
            <person name="Kachouri R."/>
            <person name="Kerrest A."/>
            <person name="Koszul R."/>
            <person name="Lemaire M."/>
            <person name="Lesur I."/>
            <person name="Ma L."/>
            <person name="Muller H."/>
            <person name="Nicaud J.M."/>
            <person name="Nikolski M."/>
            <person name="Oztas S."/>
            <person name="Ozier-Kalogeropoulos O."/>
            <person name="Pellenz S."/>
            <person name="Potier S."/>
            <person name="Richard G.F."/>
            <person name="Straub M.L."/>
            <person name="Suleau A."/>
            <person name="Swennene D."/>
            <person name="Tekaia F."/>
            <person name="Wesolowski-Louvel M."/>
            <person name="Westhof E."/>
            <person name="Wirth B."/>
            <person name="Zeniou-Meyer M."/>
            <person name="Zivanovic I."/>
            <person name="Bolotin-Fukuhara M."/>
            <person name="Thierry A."/>
            <person name="Bouchier C."/>
            <person name="Caudron B."/>
            <person name="Scarpelli C."/>
            <person name="Gaillardin C."/>
            <person name="Weissenbach J."/>
            <person name="Wincker P."/>
            <person name="Souciet J.L."/>
        </authorList>
    </citation>
    <scope>NUCLEOTIDE SEQUENCE [LARGE SCALE GENOMIC DNA]</scope>
    <source>
        <strain evidence="2">ATCC 36239 / CBS 767 / BCRC 21394 / JCM 1990 / NBRC 0083 / IGC 2968</strain>
    </source>
</reference>
<dbReference type="KEGG" id="dha:DEHA2A14498g"/>
<proteinExistence type="predicted"/>
<dbReference type="GeneID" id="8998074"/>
<gene>
    <name evidence="1" type="ordered locus">DEHA2A14498g</name>
</gene>
<dbReference type="InParanoid" id="B5RSN1"/>
<dbReference type="RefSeq" id="XP_002770041.1">
    <property type="nucleotide sequence ID" value="XM_002769995.1"/>
</dbReference>
<evidence type="ECO:0000313" key="1">
    <source>
        <dbReference type="EMBL" id="CAR65416.1"/>
    </source>
</evidence>